<dbReference type="Pfam" id="PF23797">
    <property type="entry name" value="Beta-prop_ELP1_2nd"/>
    <property type="match status" value="1"/>
</dbReference>
<comment type="similarity">
    <text evidence="2 6">Belongs to the ELP1/IKA1 family.</text>
</comment>
<sequence length="1321" mass="146365">MNNLKLHSEISLHLELQSERENVLFSAFDVERNRLFFASSANSLYTTQLSSFQNGTSWKETILSAEVRLLDLENGDAITSFDYLMEKEALIMGTSNGLLLLHMVDDNATEVVGQVEGGVICISPSPDGDLLTVVTGSGQLLVMTLDWDVLYETTLEDPPVDGVDVSGPALSSSFISKSSIAWRGDGKYFATLSEINGTASSLGKKLKVWERDSGSLHSSSDAKSFMGAVVEWMPSGAKIAAVYDRKAEKECPVIVFYERNGLYRSCFSINGPADATVETLKWNGASDLLASVVRYDDVDAVKIWYFSNNHWYLKHEVQFPRQDGVNLMWDPIKPLQLISWTLGGQVTVYNFTWVTSIMENSTALVIDNAKILVTPLSLTLMPPPLHLFCLKFPSAVQDVAFHCKGSKSDVAAFLSDGSLCVAELPDTDLWEELEDNELSIESSVSDLAFGSLSHLTWLNSHSLLAVSRHSVSSHGIPCEEKVSGSYLLEIELTCSEDHVPGLVTNSGWHGKISYKSYLEGLVIAITSNPANVSSAFVQFDGGKVLNYKSKSGLATTEWIANHDTISFPSSCPGMRAALVCDGGELQPLLFGLDDIGRLHVGQETLCNNCSSFSFYSNMADQLTTHLVLSTKQDFLFIVGIVDILNGEIETKYQNFFHVGARKRDQENPNFINIWERGAKVVGVLHGDESAVIVQTTRGNLECIYPRKLVLSSIVNALIQRRYRDALLMVRRHRIDFNVLVDYCGWQTFLQSASEFVRQVDNLSYITEFVCAVKSGNIMETLYHNYVSLHGVKETNDAQSKTADTYDNDKVSSILSAIRNALEEHVSESPARELCILTTLARADPPALEIALERIKVIREMELLGSDDSRKVTYPSAEEALKHLLWLSDSEAVFDAALGLYDLNLAAIVALNSQRDPKEFLPYLQELESMPSLIMRYSIDLRLKRLDNALKHIVMAGDAYYTDCLNLLKKNPNLFPLGLQLITDPTRKMQVLEAWADHLSDEKSFEDAATTYLCCYRLEKALKAYRACGNSTGVLTVAGLLKMGRDELLQLAHDLCEELQAMGKPGEAAKIALEYCGDVHGGVSLYISAREWEEAMRVSFMHMEEKLISEVKNASLECASTLIGEYEEVLEKVGKYLTRYLAVRQRRLLLAAKLQSEERSVNDVDYDTASEASSNFSGMSAYTTGTRRTSAASVSSSTTSRRRDAKRQKSRGKIRPGSAGEEMALVEHLKGMSLSAGAARELKSLLCCLMMLGSEEIARKLQRVAENFQLAQMAAVKLAEDTVSCDSINEQAHALERYVDKKRADPETSLAMSWRSKVLISP</sequence>
<dbReference type="InterPro" id="IPR056164">
    <property type="entry name" value="Beta-prop_ELP1_1st"/>
</dbReference>
<comment type="caution">
    <text evidence="13">The sequence shown here is derived from an EMBL/GenBank/DDBJ whole genome shotgun (WGS) entry which is preliminary data.</text>
</comment>
<dbReference type="InterPro" id="IPR015943">
    <property type="entry name" value="WD40/YVTN_repeat-like_dom_sf"/>
</dbReference>
<evidence type="ECO:0000256" key="2">
    <source>
        <dbReference type="ARBA" id="ARBA00006086"/>
    </source>
</evidence>
<dbReference type="GO" id="GO:0005634">
    <property type="term" value="C:nucleus"/>
    <property type="evidence" value="ECO:0007669"/>
    <property type="project" value="UniProtKB-SubCell"/>
</dbReference>
<evidence type="ECO:0000313" key="14">
    <source>
        <dbReference type="Proteomes" id="UP001154282"/>
    </source>
</evidence>
<dbReference type="GO" id="GO:0033588">
    <property type="term" value="C:elongator holoenzyme complex"/>
    <property type="evidence" value="ECO:0007669"/>
    <property type="project" value="InterPro"/>
</dbReference>
<evidence type="ECO:0000256" key="6">
    <source>
        <dbReference type="PIRNR" id="PIRNR017233"/>
    </source>
</evidence>
<dbReference type="Proteomes" id="UP001154282">
    <property type="component" value="Unassembled WGS sequence"/>
</dbReference>
<dbReference type="EMBL" id="CAMGYJ010000011">
    <property type="protein sequence ID" value="CAI0559364.1"/>
    <property type="molecule type" value="Genomic_DNA"/>
</dbReference>
<gene>
    <name evidence="13" type="ORF">LITE_LOCUS49170</name>
</gene>
<evidence type="ECO:0000259" key="12">
    <source>
        <dbReference type="Pfam" id="PF23936"/>
    </source>
</evidence>
<dbReference type="GO" id="GO:0005829">
    <property type="term" value="C:cytosol"/>
    <property type="evidence" value="ECO:0007669"/>
    <property type="project" value="TreeGrafter"/>
</dbReference>
<dbReference type="Gene3D" id="2.130.10.10">
    <property type="entry name" value="YVTN repeat-like/Quinoprotein amine dehydrogenase"/>
    <property type="match status" value="1"/>
</dbReference>
<feature type="domain" description="ELP1 three-helical bundle" evidence="12">
    <location>
        <begin position="1108"/>
        <end position="1266"/>
    </location>
</feature>
<evidence type="ECO:0000259" key="11">
    <source>
        <dbReference type="Pfam" id="PF23925"/>
    </source>
</evidence>
<dbReference type="InterPro" id="IPR056167">
    <property type="entry name" value="A-sol_ELP1"/>
</dbReference>
<dbReference type="PANTHER" id="PTHR12747">
    <property type="entry name" value="ELONGATOR COMPLEX PROTEIN 1"/>
    <property type="match status" value="1"/>
</dbReference>
<comment type="subcellular location">
    <subcellularLocation>
        <location evidence="6">Cytoplasm</location>
    </subcellularLocation>
    <subcellularLocation>
        <location evidence="6">Nucleus</location>
    </subcellularLocation>
</comment>
<feature type="region of interest" description="Disordered" evidence="7">
    <location>
        <begin position="1176"/>
        <end position="1218"/>
    </location>
</feature>
<evidence type="ECO:0000256" key="5">
    <source>
        <dbReference type="ARBA" id="ARBA00029535"/>
    </source>
</evidence>
<dbReference type="InterPro" id="IPR056169">
    <property type="entry name" value="HB_ELP1"/>
</dbReference>
<dbReference type="SUPFAM" id="SSF50978">
    <property type="entry name" value="WD40 repeat-like"/>
    <property type="match status" value="1"/>
</dbReference>
<reference evidence="13" key="1">
    <citation type="submission" date="2022-08" db="EMBL/GenBank/DDBJ databases">
        <authorList>
            <person name="Gutierrez-Valencia J."/>
        </authorList>
    </citation>
    <scope>NUCLEOTIDE SEQUENCE</scope>
</reference>
<comment type="pathway">
    <text evidence="1">tRNA modification; 5-methoxycarbonylmethyl-2-thiouridine-tRNA biosynthesis.</text>
</comment>
<dbReference type="Pfam" id="PF04762">
    <property type="entry name" value="Beta-prop_ELP1_1st"/>
    <property type="match status" value="2"/>
</dbReference>
<feature type="compositionally biased region" description="Low complexity" evidence="7">
    <location>
        <begin position="1179"/>
        <end position="1198"/>
    </location>
</feature>
<keyword evidence="4" id="KW-0819">tRNA processing</keyword>
<name>A0AAV0RP17_9ROSI</name>
<comment type="function">
    <text evidence="6">Component of the elongator complex which is required for multiple tRNA modifications, including mcm5U (5-methoxycarbonylmethyl uridine), mcm5s2U (5-methoxycarbonylmethyl-2-thiouridine), and ncm5U (5-carbamoylmethyl uridine). The elongator complex catalyzes formation of carboxymethyluridine in the wobble base at position 34 in tRNAs.</text>
</comment>
<feature type="domain" description="ELP1 N-terminal second beta-propeller" evidence="9">
    <location>
        <begin position="365"/>
        <end position="681"/>
    </location>
</feature>
<dbReference type="GO" id="GO:0000049">
    <property type="term" value="F:tRNA binding"/>
    <property type="evidence" value="ECO:0007669"/>
    <property type="project" value="TreeGrafter"/>
</dbReference>
<evidence type="ECO:0000256" key="7">
    <source>
        <dbReference type="SAM" id="MobiDB-lite"/>
    </source>
</evidence>
<dbReference type="InterPro" id="IPR056166">
    <property type="entry name" value="TPR_ELP1"/>
</dbReference>
<organism evidence="13 14">
    <name type="scientific">Linum tenue</name>
    <dbReference type="NCBI Taxonomy" id="586396"/>
    <lineage>
        <taxon>Eukaryota</taxon>
        <taxon>Viridiplantae</taxon>
        <taxon>Streptophyta</taxon>
        <taxon>Embryophyta</taxon>
        <taxon>Tracheophyta</taxon>
        <taxon>Spermatophyta</taxon>
        <taxon>Magnoliopsida</taxon>
        <taxon>eudicotyledons</taxon>
        <taxon>Gunneridae</taxon>
        <taxon>Pentapetalae</taxon>
        <taxon>rosids</taxon>
        <taxon>fabids</taxon>
        <taxon>Malpighiales</taxon>
        <taxon>Linaceae</taxon>
        <taxon>Linum</taxon>
    </lineage>
</organism>
<proteinExistence type="inferred from homology"/>
<evidence type="ECO:0000256" key="4">
    <source>
        <dbReference type="ARBA" id="ARBA00022694"/>
    </source>
</evidence>
<dbReference type="GO" id="GO:0002926">
    <property type="term" value="P:tRNA wobble base 5-methoxycarbonylmethyl-2-thiouridinylation"/>
    <property type="evidence" value="ECO:0007669"/>
    <property type="project" value="TreeGrafter"/>
</dbReference>
<dbReference type="InterPro" id="IPR036322">
    <property type="entry name" value="WD40_repeat_dom_sf"/>
</dbReference>
<dbReference type="Pfam" id="PF23925">
    <property type="entry name" value="A-sol_ELP1"/>
    <property type="match status" value="1"/>
</dbReference>
<protein>
    <recommendedName>
        <fullName evidence="5 6">Elongator complex protein 1</fullName>
    </recommendedName>
</protein>
<evidence type="ECO:0000256" key="3">
    <source>
        <dbReference type="ARBA" id="ARBA00022490"/>
    </source>
</evidence>
<feature type="domain" description="ELP1 TPR" evidence="10">
    <location>
        <begin position="935"/>
        <end position="1096"/>
    </location>
</feature>
<feature type="domain" description="ELP1 alpha-solenoid" evidence="11">
    <location>
        <begin position="706"/>
        <end position="926"/>
    </location>
</feature>
<feature type="domain" description="ELP1 first N-terminal beta-propeller" evidence="8">
    <location>
        <begin position="1"/>
        <end position="157"/>
    </location>
</feature>
<evidence type="ECO:0000259" key="10">
    <source>
        <dbReference type="Pfam" id="PF23878"/>
    </source>
</evidence>
<dbReference type="Gene3D" id="1.25.40.470">
    <property type="match status" value="1"/>
</dbReference>
<dbReference type="PANTHER" id="PTHR12747:SF0">
    <property type="entry name" value="ELONGATOR COMPLEX PROTEIN 1"/>
    <property type="match status" value="1"/>
</dbReference>
<keyword evidence="14" id="KW-1185">Reference proteome</keyword>
<dbReference type="Pfam" id="PF23878">
    <property type="entry name" value="TPR_ELP1"/>
    <property type="match status" value="1"/>
</dbReference>
<dbReference type="PIRSF" id="PIRSF017233">
    <property type="entry name" value="IKAP"/>
    <property type="match status" value="1"/>
</dbReference>
<keyword evidence="3 6" id="KW-0963">Cytoplasm</keyword>
<evidence type="ECO:0000313" key="13">
    <source>
        <dbReference type="EMBL" id="CAI0559364.1"/>
    </source>
</evidence>
<keyword evidence="6" id="KW-0539">Nucleus</keyword>
<dbReference type="InterPro" id="IPR006849">
    <property type="entry name" value="Elp1"/>
</dbReference>
<evidence type="ECO:0000256" key="1">
    <source>
        <dbReference type="ARBA" id="ARBA00005043"/>
    </source>
</evidence>
<evidence type="ECO:0000259" key="9">
    <source>
        <dbReference type="Pfam" id="PF23797"/>
    </source>
</evidence>
<accession>A0AAV0RP17</accession>
<feature type="compositionally biased region" description="Basic residues" evidence="7">
    <location>
        <begin position="1202"/>
        <end position="1213"/>
    </location>
</feature>
<evidence type="ECO:0000259" key="8">
    <source>
        <dbReference type="Pfam" id="PF04762"/>
    </source>
</evidence>
<dbReference type="Pfam" id="PF23936">
    <property type="entry name" value="HB_ELP1"/>
    <property type="match status" value="1"/>
</dbReference>
<dbReference type="InterPro" id="IPR056165">
    <property type="entry name" value="Beta-prop_ELP1_2nd"/>
</dbReference>
<feature type="domain" description="ELP1 first N-terminal beta-propeller" evidence="8">
    <location>
        <begin position="170"/>
        <end position="331"/>
    </location>
</feature>